<dbReference type="AlphaFoldDB" id="A0A172TCJ8"/>
<accession>A0A172TCJ8</accession>
<dbReference type="PANTHER" id="PTHR31118:SF32">
    <property type="entry name" value="KYNURENINE FORMAMIDASE"/>
    <property type="match status" value="1"/>
</dbReference>
<comment type="function">
    <text evidence="2">Catalyzes the hydrolysis of N-formyl-L-kynurenine to L-kynurenine, the second step in the kynurenine pathway of tryptophan degradation.</text>
</comment>
<evidence type="ECO:0000256" key="10">
    <source>
        <dbReference type="ARBA" id="ARBA00048496"/>
    </source>
</evidence>
<dbReference type="Proteomes" id="UP000077363">
    <property type="component" value="Chromosome"/>
</dbReference>
<comment type="subunit">
    <text evidence="3">Homodimer.</text>
</comment>
<feature type="region of interest" description="Disordered" evidence="12">
    <location>
        <begin position="1"/>
        <end position="22"/>
    </location>
</feature>
<evidence type="ECO:0000313" key="14">
    <source>
        <dbReference type="Proteomes" id="UP000077363"/>
    </source>
</evidence>
<comment type="cofactor">
    <cofactor evidence="1">
        <name>Zn(2+)</name>
        <dbReference type="ChEBI" id="CHEBI:29105"/>
    </cofactor>
</comment>
<evidence type="ECO:0000256" key="9">
    <source>
        <dbReference type="ARBA" id="ARBA00023079"/>
    </source>
</evidence>
<name>A0A172TCJ8_9DEIO</name>
<dbReference type="PANTHER" id="PTHR31118">
    <property type="entry name" value="CYCLASE-LIKE PROTEIN 2"/>
    <property type="match status" value="1"/>
</dbReference>
<comment type="pathway">
    <text evidence="11">Amino-acid degradation; L-tryptophan degradation via kynurenine pathway; L-kynurenine from L-tryptophan: step 2/2.</text>
</comment>
<comment type="catalytic activity">
    <reaction evidence="10">
        <text>N-formyl-L-kynurenine + H2O = L-kynurenine + formate + H(+)</text>
        <dbReference type="Rhea" id="RHEA:13009"/>
        <dbReference type="ChEBI" id="CHEBI:15377"/>
        <dbReference type="ChEBI" id="CHEBI:15378"/>
        <dbReference type="ChEBI" id="CHEBI:15740"/>
        <dbReference type="ChEBI" id="CHEBI:57959"/>
        <dbReference type="ChEBI" id="CHEBI:58629"/>
        <dbReference type="EC" id="3.5.1.9"/>
    </reaction>
</comment>
<gene>
    <name evidence="13" type="ORF">SU48_03850</name>
</gene>
<keyword evidence="6" id="KW-0479">Metal-binding</keyword>
<dbReference type="EMBL" id="CP011387">
    <property type="protein sequence ID" value="ANE44748.1"/>
    <property type="molecule type" value="Genomic_DNA"/>
</dbReference>
<reference evidence="13 14" key="1">
    <citation type="submission" date="2015-01" db="EMBL/GenBank/DDBJ databases">
        <title>Deinococcus puniceus/DY1/ whole genome sequencing.</title>
        <authorList>
            <person name="Kim M.K."/>
            <person name="Srinivasan S."/>
            <person name="Lee J.-J."/>
        </authorList>
    </citation>
    <scope>NUCLEOTIDE SEQUENCE [LARGE SCALE GENOMIC DNA]</scope>
    <source>
        <strain evidence="13 14">DY1</strain>
    </source>
</reference>
<evidence type="ECO:0000256" key="4">
    <source>
        <dbReference type="ARBA" id="ARBA00012930"/>
    </source>
</evidence>
<evidence type="ECO:0000256" key="1">
    <source>
        <dbReference type="ARBA" id="ARBA00001947"/>
    </source>
</evidence>
<dbReference type="FunFam" id="3.50.30.50:FF:000001">
    <property type="entry name" value="Kynurenine formamidase"/>
    <property type="match status" value="1"/>
</dbReference>
<proteinExistence type="predicted"/>
<dbReference type="SUPFAM" id="SSF102198">
    <property type="entry name" value="Putative cyclase"/>
    <property type="match status" value="1"/>
</dbReference>
<dbReference type="GO" id="GO:0046872">
    <property type="term" value="F:metal ion binding"/>
    <property type="evidence" value="ECO:0007669"/>
    <property type="project" value="UniProtKB-KW"/>
</dbReference>
<evidence type="ECO:0000256" key="3">
    <source>
        <dbReference type="ARBA" id="ARBA00011738"/>
    </source>
</evidence>
<keyword evidence="9" id="KW-0823">Tryptophan catabolism</keyword>
<keyword evidence="14" id="KW-1185">Reference proteome</keyword>
<dbReference type="STRING" id="1182568.SU48_03850"/>
<sequence>MQDISRALTPGHPSWPGDPEFVLHPRGRMAAGDSVNTGELGLSTHTGTHVDAPWHYADAAEKLDAVPLSRYVGRCRVMSVQASQTQGSGEPALVGLDILNDLPDQLPPRVLLHTGQPAHWDTFPEDFTALHPDLITELGRRGVQLIGTDSPSVDPLTSKTLDAHAACFASGILILEGLNLSSVQDGEYDLMCLPMPLAGGPNKEGQYIGIDGAPARAVLLPAGTLAALEPTELEVAALSGLGE</sequence>
<dbReference type="GO" id="GO:0019441">
    <property type="term" value="P:L-tryptophan catabolic process to kynurenine"/>
    <property type="evidence" value="ECO:0007669"/>
    <property type="project" value="InterPro"/>
</dbReference>
<evidence type="ECO:0000256" key="11">
    <source>
        <dbReference type="ARBA" id="ARBA00060547"/>
    </source>
</evidence>
<evidence type="ECO:0000256" key="6">
    <source>
        <dbReference type="ARBA" id="ARBA00022723"/>
    </source>
</evidence>
<evidence type="ECO:0000256" key="8">
    <source>
        <dbReference type="ARBA" id="ARBA00022833"/>
    </source>
</evidence>
<evidence type="ECO:0000256" key="5">
    <source>
        <dbReference type="ARBA" id="ARBA00014889"/>
    </source>
</evidence>
<evidence type="ECO:0000256" key="12">
    <source>
        <dbReference type="SAM" id="MobiDB-lite"/>
    </source>
</evidence>
<dbReference type="InterPro" id="IPR007325">
    <property type="entry name" value="KFase/CYL"/>
</dbReference>
<dbReference type="GO" id="GO:0004061">
    <property type="term" value="F:arylformamidase activity"/>
    <property type="evidence" value="ECO:0007669"/>
    <property type="project" value="UniProtKB-EC"/>
</dbReference>
<keyword evidence="7" id="KW-0378">Hydrolase</keyword>
<evidence type="ECO:0000256" key="7">
    <source>
        <dbReference type="ARBA" id="ARBA00022801"/>
    </source>
</evidence>
<dbReference type="KEGG" id="dpu:SU48_03850"/>
<keyword evidence="8" id="KW-0862">Zinc</keyword>
<dbReference type="EC" id="3.5.1.9" evidence="4"/>
<dbReference type="Gene3D" id="3.50.30.50">
    <property type="entry name" value="Putative cyclase"/>
    <property type="match status" value="1"/>
</dbReference>
<protein>
    <recommendedName>
        <fullName evidence="5">Kynurenine formamidase</fullName>
        <ecNumber evidence="4">3.5.1.9</ecNumber>
    </recommendedName>
</protein>
<dbReference type="Pfam" id="PF04199">
    <property type="entry name" value="Cyclase"/>
    <property type="match status" value="1"/>
</dbReference>
<evidence type="ECO:0000313" key="13">
    <source>
        <dbReference type="EMBL" id="ANE44748.1"/>
    </source>
</evidence>
<dbReference type="InterPro" id="IPR037175">
    <property type="entry name" value="KFase_sf"/>
</dbReference>
<organism evidence="13 14">
    <name type="scientific">Deinococcus puniceus</name>
    <dbReference type="NCBI Taxonomy" id="1182568"/>
    <lineage>
        <taxon>Bacteria</taxon>
        <taxon>Thermotogati</taxon>
        <taxon>Deinococcota</taxon>
        <taxon>Deinococci</taxon>
        <taxon>Deinococcales</taxon>
        <taxon>Deinococcaceae</taxon>
        <taxon>Deinococcus</taxon>
    </lineage>
</organism>
<evidence type="ECO:0000256" key="2">
    <source>
        <dbReference type="ARBA" id="ARBA00002204"/>
    </source>
</evidence>
<dbReference type="PATRIC" id="fig|1182568.3.peg.803"/>